<feature type="domain" description="TonB-dependent receptor-like beta-barrel" evidence="13">
    <location>
        <begin position="224"/>
        <end position="657"/>
    </location>
</feature>
<evidence type="ECO:0000313" key="15">
    <source>
        <dbReference type="EMBL" id="OXE33285.1"/>
    </source>
</evidence>
<dbReference type="GeneID" id="1191571"/>
<dbReference type="CDD" id="cd01347">
    <property type="entry name" value="ligand_gated_channel"/>
    <property type="match status" value="1"/>
</dbReference>
<dbReference type="GO" id="GO:0015344">
    <property type="term" value="F:siderophore uptake transmembrane transporter activity"/>
    <property type="evidence" value="ECO:0007669"/>
    <property type="project" value="TreeGrafter"/>
</dbReference>
<evidence type="ECO:0000256" key="2">
    <source>
        <dbReference type="ARBA" id="ARBA00008143"/>
    </source>
</evidence>
<accession>A0A0M2IHX0</accession>
<dbReference type="NCBIfam" id="TIGR01786">
    <property type="entry name" value="TonB-hemlactrns"/>
    <property type="match status" value="1"/>
</dbReference>
<dbReference type="Gene3D" id="2.170.130.10">
    <property type="entry name" value="TonB-dependent receptor, plug domain"/>
    <property type="match status" value="1"/>
</dbReference>
<dbReference type="InterPro" id="IPR010949">
    <property type="entry name" value="TonB_Hb/transfer/lactofer_rcpt"/>
</dbReference>
<evidence type="ECO:0000259" key="13">
    <source>
        <dbReference type="Pfam" id="PF00593"/>
    </source>
</evidence>
<gene>
    <name evidence="15" type="ORF">CA163_08325</name>
</gene>
<evidence type="ECO:0000256" key="8">
    <source>
        <dbReference type="ARBA" id="ARBA00023136"/>
    </source>
</evidence>
<dbReference type="InterPro" id="IPR000531">
    <property type="entry name" value="Beta-barrel_TonB"/>
</dbReference>
<evidence type="ECO:0000259" key="14">
    <source>
        <dbReference type="Pfam" id="PF07715"/>
    </source>
</evidence>
<dbReference type="GO" id="GO:0015232">
    <property type="term" value="F:heme transmembrane transporter activity"/>
    <property type="evidence" value="ECO:0007669"/>
    <property type="project" value="InterPro"/>
</dbReference>
<dbReference type="GO" id="GO:0009279">
    <property type="term" value="C:cell outer membrane"/>
    <property type="evidence" value="ECO:0007669"/>
    <property type="project" value="UniProtKB-SubCell"/>
</dbReference>
<dbReference type="AlphaFoldDB" id="A0A0M2IHX0"/>
<comment type="caution">
    <text evidence="15">The sequence shown here is derived from an EMBL/GenBank/DDBJ whole genome shotgun (WGS) entry which is preliminary data.</text>
</comment>
<comment type="similarity">
    <text evidence="2">Belongs to the TonB-dependent receptor family. Hemoglobin/haptoglobin binding protein subfamily.</text>
</comment>
<dbReference type="Proteomes" id="UP000214596">
    <property type="component" value="Unassembled WGS sequence"/>
</dbReference>
<dbReference type="OrthoDB" id="9764669at2"/>
<dbReference type="STRING" id="670.ACZ92_07555"/>
<organism evidence="15 16">
    <name type="scientific">Vibrio parahaemolyticus</name>
    <dbReference type="NCBI Taxonomy" id="670"/>
    <lineage>
        <taxon>Bacteria</taxon>
        <taxon>Pseudomonadati</taxon>
        <taxon>Pseudomonadota</taxon>
        <taxon>Gammaproteobacteria</taxon>
        <taxon>Vibrionales</taxon>
        <taxon>Vibrionaceae</taxon>
        <taxon>Vibrio</taxon>
    </lineage>
</organism>
<dbReference type="InterPro" id="IPR011276">
    <property type="entry name" value="TonB_haem/Hb_rcpt"/>
</dbReference>
<keyword evidence="3 11" id="KW-0813">Transport</keyword>
<dbReference type="InterPro" id="IPR037066">
    <property type="entry name" value="Plug_dom_sf"/>
</dbReference>
<dbReference type="PANTHER" id="PTHR30069:SF29">
    <property type="entry name" value="HEMOGLOBIN AND HEMOGLOBIN-HAPTOGLOBIN-BINDING PROTEIN 1-RELATED"/>
    <property type="match status" value="1"/>
</dbReference>
<dbReference type="InterPro" id="IPR039426">
    <property type="entry name" value="TonB-dep_rcpt-like"/>
</dbReference>
<dbReference type="OMA" id="TNAKDYI"/>
<evidence type="ECO:0000256" key="1">
    <source>
        <dbReference type="ARBA" id="ARBA00004571"/>
    </source>
</evidence>
<dbReference type="Gene3D" id="2.40.170.20">
    <property type="entry name" value="TonB-dependent receptor, beta-barrel domain"/>
    <property type="match status" value="1"/>
</dbReference>
<dbReference type="GO" id="GO:0044718">
    <property type="term" value="P:siderophore transmembrane transport"/>
    <property type="evidence" value="ECO:0007669"/>
    <property type="project" value="TreeGrafter"/>
</dbReference>
<dbReference type="RefSeq" id="WP_005480856.1">
    <property type="nucleotide sequence ID" value="NZ_CANUHY010000004.1"/>
</dbReference>
<dbReference type="NCBIfam" id="TIGR01785">
    <property type="entry name" value="TonB-hemin"/>
    <property type="match status" value="1"/>
</dbReference>
<comment type="subcellular location">
    <subcellularLocation>
        <location evidence="1 11">Cell outer membrane</location>
        <topology evidence="1 11">Multi-pass membrane protein</topology>
    </subcellularLocation>
</comment>
<evidence type="ECO:0000256" key="4">
    <source>
        <dbReference type="ARBA" id="ARBA00022452"/>
    </source>
</evidence>
<reference evidence="15 16" key="1">
    <citation type="journal article" date="2017" name="Appl. Environ. Microbiol.">
        <title>Parallel evolution of two clades of a major Atlantic endemic Vibrio parahaemolyticus pathogen lineage by independent acquisition of related pathogenicity islands.</title>
        <authorList>
            <person name="Xu F."/>
            <person name="Gonzalez-Escalona N."/>
            <person name="Drees K.P."/>
            <person name="Sebra R.P."/>
            <person name="Cooper V.S."/>
            <person name="Jones S.H."/>
            <person name="Whistler C.A."/>
        </authorList>
    </citation>
    <scope>NUCLEOTIDE SEQUENCE [LARGE SCALE GENOMIC DNA]</scope>
    <source>
        <strain evidence="15 16">MAVP-3</strain>
    </source>
</reference>
<dbReference type="InterPro" id="IPR012910">
    <property type="entry name" value="Plug_dom"/>
</dbReference>
<keyword evidence="4 11" id="KW-1134">Transmembrane beta strand</keyword>
<evidence type="ECO:0000256" key="5">
    <source>
        <dbReference type="ARBA" id="ARBA00022692"/>
    </source>
</evidence>
<keyword evidence="6" id="KW-0732">Signal</keyword>
<dbReference type="EMBL" id="NIXT01000352">
    <property type="protein sequence ID" value="OXE33285.1"/>
    <property type="molecule type" value="Genomic_DNA"/>
</dbReference>
<keyword evidence="8 11" id="KW-0472">Membrane</keyword>
<dbReference type="PANTHER" id="PTHR30069">
    <property type="entry name" value="TONB-DEPENDENT OUTER MEMBRANE RECEPTOR"/>
    <property type="match status" value="1"/>
</dbReference>
<dbReference type="SUPFAM" id="SSF56935">
    <property type="entry name" value="Porins"/>
    <property type="match status" value="1"/>
</dbReference>
<feature type="domain" description="TonB-dependent receptor plug" evidence="14">
    <location>
        <begin position="41"/>
        <end position="151"/>
    </location>
</feature>
<proteinExistence type="inferred from homology"/>
<dbReference type="InterPro" id="IPR036942">
    <property type="entry name" value="Beta-barrel_TonB_sf"/>
</dbReference>
<evidence type="ECO:0000256" key="6">
    <source>
        <dbReference type="ARBA" id="ARBA00022729"/>
    </source>
</evidence>
<keyword evidence="7 12" id="KW-0798">TonB box</keyword>
<evidence type="ECO:0000256" key="7">
    <source>
        <dbReference type="ARBA" id="ARBA00023077"/>
    </source>
</evidence>
<dbReference type="PROSITE" id="PS52016">
    <property type="entry name" value="TONB_DEPENDENT_REC_3"/>
    <property type="match status" value="1"/>
</dbReference>
<keyword evidence="5 11" id="KW-0812">Transmembrane</keyword>
<dbReference type="Pfam" id="PF07715">
    <property type="entry name" value="Plug"/>
    <property type="match status" value="1"/>
</dbReference>
<evidence type="ECO:0000256" key="10">
    <source>
        <dbReference type="ARBA" id="ARBA00023237"/>
    </source>
</evidence>
<evidence type="ECO:0000256" key="9">
    <source>
        <dbReference type="ARBA" id="ARBA00023170"/>
    </source>
</evidence>
<dbReference type="Pfam" id="PF00593">
    <property type="entry name" value="TonB_dep_Rec_b-barrel"/>
    <property type="match status" value="1"/>
</dbReference>
<name>A0A0M2IHX0_VIBPH</name>
<evidence type="ECO:0000313" key="16">
    <source>
        <dbReference type="Proteomes" id="UP000214596"/>
    </source>
</evidence>
<keyword evidence="10 11" id="KW-0998">Cell outer membrane</keyword>
<evidence type="ECO:0000256" key="3">
    <source>
        <dbReference type="ARBA" id="ARBA00022448"/>
    </source>
</evidence>
<evidence type="ECO:0000256" key="12">
    <source>
        <dbReference type="RuleBase" id="RU003357"/>
    </source>
</evidence>
<keyword evidence="9 15" id="KW-0675">Receptor</keyword>
<sequence>MYNKSILSASILIALSQGAYAEDHSTFNEVVVTATRTNSQIEDTAASVAVVTDKNIEESMVTGLDDLFEYTPGVTVKTNSRQGVQSINIRGIEGNRIKVLVDGVSQGNQFESGNTFINSARVNVDTDLIKAVEIVKGAASSLHGSDAIGGIVAFETKDPADFLKSRNFGGHAKFNYSSEDNTFSESVALANKTGDLESLVAYTRRDGNELDNFGDLADASTEANNLLVKLQYQVNDAHRVEFNGNYIRNKGNGKQSYNGYTNATSEDVTEQYQVGIKHIWAMQTALADSLTWQLDWLSKEENGITDRVKGQNIQRKDYIYEDEGYQFDSQFDKYLSLGSTEHYFVYGASFSDKDIKNVNKEYNSASANKEIFYIPSASERRYGLFLQDEITVGNFTITPGVRWDAFETDPGDTSSNPSGNAASDYKKFSDSAFTGRLGSVYKLNEQHRLFAQISQGFRAPDFQELYYSFGNPMHGYIFKPNPDLKAEDSISYEFGWRHNNDISSSEVSVFYSDYDNFIESKTVSGTWTPVTDPAIQQYVNIGKATIKGIEFSNQLSWNKFMPIEGFSSRVAAAYTEGEDGNNNPLNSVNPWNLVAGFNYDSEQNWGTTLTINYTASKDKSDINDDKVLPISAATVVDITAYYKPIKDLTLRAGLFNVTDEEYYNWNDVRDLQTENKDLTQAGRNWSITAKYEF</sequence>
<protein>
    <submittedName>
        <fullName evidence="15">TonB-dependent hemoglobin/transferrin/lactoferrin family receptor</fullName>
    </submittedName>
</protein>
<evidence type="ECO:0000256" key="11">
    <source>
        <dbReference type="PROSITE-ProRule" id="PRU01360"/>
    </source>
</evidence>